<evidence type="ECO:0000259" key="3">
    <source>
        <dbReference type="Pfam" id="PF00437"/>
    </source>
</evidence>
<dbReference type="Gene3D" id="3.30.450.380">
    <property type="match status" value="1"/>
</dbReference>
<keyword evidence="5" id="KW-1185">Reference proteome</keyword>
<dbReference type="InterPro" id="IPR050921">
    <property type="entry name" value="T4SS_GSP_E_ATPase"/>
</dbReference>
<evidence type="ECO:0000256" key="1">
    <source>
        <dbReference type="ARBA" id="ARBA00006611"/>
    </source>
</evidence>
<comment type="similarity">
    <text evidence="1">Belongs to the GSP E family.</text>
</comment>
<organism evidence="4 5">
    <name type="scientific">Pseudodesulfovibrio methanolicus</name>
    <dbReference type="NCBI Taxonomy" id="3126690"/>
    <lineage>
        <taxon>Bacteria</taxon>
        <taxon>Pseudomonadati</taxon>
        <taxon>Thermodesulfobacteriota</taxon>
        <taxon>Desulfovibrionia</taxon>
        <taxon>Desulfovibrionales</taxon>
        <taxon>Desulfovibrionaceae</taxon>
    </lineage>
</organism>
<name>A0ABZ2IYQ6_9BACT</name>
<feature type="region of interest" description="Disordered" evidence="2">
    <location>
        <begin position="1"/>
        <end position="44"/>
    </location>
</feature>
<dbReference type="EMBL" id="CP146609">
    <property type="protein sequence ID" value="WWX23829.1"/>
    <property type="molecule type" value="Genomic_DNA"/>
</dbReference>
<evidence type="ECO:0000313" key="5">
    <source>
        <dbReference type="Proteomes" id="UP001385389"/>
    </source>
</evidence>
<dbReference type="RefSeq" id="WP_338669526.1">
    <property type="nucleotide sequence ID" value="NZ_CP146609.1"/>
</dbReference>
<dbReference type="PANTHER" id="PTHR30486:SF15">
    <property type="entry name" value="TYPE II_IV SECRETION SYSTEM ATPASE"/>
    <property type="match status" value="1"/>
</dbReference>
<dbReference type="Gene3D" id="3.40.50.300">
    <property type="entry name" value="P-loop containing nucleotide triphosphate hydrolases"/>
    <property type="match status" value="1"/>
</dbReference>
<dbReference type="InterPro" id="IPR001482">
    <property type="entry name" value="T2SS/T4SS_dom"/>
</dbReference>
<dbReference type="CDD" id="cd01130">
    <property type="entry name" value="VirB11-like_ATPase"/>
    <property type="match status" value="1"/>
</dbReference>
<dbReference type="PANTHER" id="PTHR30486">
    <property type="entry name" value="TWITCHING MOTILITY PROTEIN PILT"/>
    <property type="match status" value="1"/>
</dbReference>
<dbReference type="Proteomes" id="UP001385389">
    <property type="component" value="Chromosome"/>
</dbReference>
<feature type="domain" description="Bacterial type II secretion system protein E" evidence="3">
    <location>
        <begin position="118"/>
        <end position="398"/>
    </location>
</feature>
<dbReference type="Pfam" id="PF00437">
    <property type="entry name" value="T2SSE"/>
    <property type="match status" value="1"/>
</dbReference>
<gene>
    <name evidence="4" type="ORF">V8V93_06380</name>
</gene>
<accession>A0ABZ2IYQ6</accession>
<evidence type="ECO:0000313" key="4">
    <source>
        <dbReference type="EMBL" id="WWX23829.1"/>
    </source>
</evidence>
<sequence>MNLAERLNRNAAKRSAQATAPVNAKPDAKPKAAPRAKPQPKATKVEAAEHYFDLKTRIHDRLIDMIDLSLLDSLSESEMRSEIAKVTEGLLWGEFRNAPLNLAERKRMLAEIQDEVIGLGPLEPYVQDPTVNDILVNGYKQIYVERSGKLELTPARFKDDDHLRKIIDRIVSMVGRRIDESQPLCDARLLDGSRVNAVIPPLAIDGPSLSIRKFSKDPLEVADLIGFNSLTPEMALLMKGIVQTQLNVLISGGTGSGKTTLLNCLSRNVPEDERIVTIEDAAELQLKQEHVVRLETRPANIEGRGEITMRDLVKNCLRMRPDRIIVGEVRSSEALDMLQAMNTGHDGSLTTIHANTPRDALMRLETMISMAGLNLNPLSMKRYISSAIDVIIQATRMVDGTRKVISIQEVTGMEGEMITMQEIFAFEQTGMTADGKVDGYFSARGIRPKFASKLERMGFPFPMEMFNVTPRPPKNKE</sequence>
<proteinExistence type="inferred from homology"/>
<dbReference type="SUPFAM" id="SSF52540">
    <property type="entry name" value="P-loop containing nucleoside triphosphate hydrolases"/>
    <property type="match status" value="1"/>
</dbReference>
<feature type="compositionally biased region" description="Low complexity" evidence="2">
    <location>
        <begin position="20"/>
        <end position="42"/>
    </location>
</feature>
<reference evidence="4 5" key="1">
    <citation type="submission" date="2024-03" db="EMBL/GenBank/DDBJ databases">
        <title>Phenotype and Genome Characterization of a Sulfate-Reducing Bacterium Pseudodesulfovibrio sp. strain 5S69, isolated from Petroleum Reservoir in Tatarstan (Russia).</title>
        <authorList>
            <person name="Bidzhieva S.K."/>
            <person name="Kadnikov V."/>
            <person name="Tourova T.P."/>
            <person name="Samigullina S.R."/>
            <person name="Sokolova D.S."/>
            <person name="Poltaraus A.B."/>
            <person name="Avtukh A.N."/>
            <person name="Tereshina V.M."/>
            <person name="Mardanov A.V."/>
            <person name="Nazina T.N."/>
        </authorList>
    </citation>
    <scope>NUCLEOTIDE SEQUENCE [LARGE SCALE GENOMIC DNA]</scope>
    <source>
        <strain evidence="4 5">5S69</strain>
    </source>
</reference>
<evidence type="ECO:0000256" key="2">
    <source>
        <dbReference type="SAM" id="MobiDB-lite"/>
    </source>
</evidence>
<dbReference type="InterPro" id="IPR027417">
    <property type="entry name" value="P-loop_NTPase"/>
</dbReference>
<protein>
    <submittedName>
        <fullName evidence="4">CpaF family protein</fullName>
    </submittedName>
</protein>